<dbReference type="Pfam" id="PF00584">
    <property type="entry name" value="SecE"/>
    <property type="match status" value="1"/>
</dbReference>
<evidence type="ECO:0000313" key="10">
    <source>
        <dbReference type="EMBL" id="KAA0258694.1"/>
    </source>
</evidence>
<sequence length="67" mass="7553">MFLRGIKVEKLKKFIQEVKEELKKVVWPTKNETIQITVVVVVMVILVSAFLGVVDVALSKIVKMIVG</sequence>
<accession>A0A5A8F5M8</accession>
<evidence type="ECO:0000256" key="6">
    <source>
        <dbReference type="ARBA" id="ARBA00022989"/>
    </source>
</evidence>
<comment type="similarity">
    <text evidence="9">Belongs to the SecE/SEC61-gamma family.</text>
</comment>
<name>A0A5A8F5M8_9BACT</name>
<keyword evidence="2 9" id="KW-0813">Transport</keyword>
<dbReference type="OrthoDB" id="9813233at2"/>
<keyword evidence="8 9" id="KW-0472">Membrane</keyword>
<gene>
    <name evidence="9 10" type="primary">secE</name>
    <name evidence="10" type="ORF">FHQ18_04815</name>
</gene>
<evidence type="ECO:0000256" key="8">
    <source>
        <dbReference type="ARBA" id="ARBA00023136"/>
    </source>
</evidence>
<dbReference type="HAMAP" id="MF_00422">
    <property type="entry name" value="SecE"/>
    <property type="match status" value="1"/>
</dbReference>
<keyword evidence="7 9" id="KW-0811">Translocation</keyword>
<evidence type="ECO:0000256" key="3">
    <source>
        <dbReference type="ARBA" id="ARBA00022475"/>
    </source>
</evidence>
<dbReference type="GO" id="GO:0043952">
    <property type="term" value="P:protein transport by the Sec complex"/>
    <property type="evidence" value="ECO:0007669"/>
    <property type="project" value="UniProtKB-UniRule"/>
</dbReference>
<keyword evidence="11" id="KW-1185">Reference proteome</keyword>
<dbReference type="GO" id="GO:0008320">
    <property type="term" value="F:protein transmembrane transporter activity"/>
    <property type="evidence" value="ECO:0007669"/>
    <property type="project" value="UniProtKB-UniRule"/>
</dbReference>
<dbReference type="InterPro" id="IPR038379">
    <property type="entry name" value="SecE_sf"/>
</dbReference>
<evidence type="ECO:0000256" key="1">
    <source>
        <dbReference type="ARBA" id="ARBA00004370"/>
    </source>
</evidence>
<dbReference type="PROSITE" id="PS01067">
    <property type="entry name" value="SECE_SEC61G"/>
    <property type="match status" value="1"/>
</dbReference>
<dbReference type="GO" id="GO:0065002">
    <property type="term" value="P:intracellular protein transmembrane transport"/>
    <property type="evidence" value="ECO:0007669"/>
    <property type="project" value="UniProtKB-UniRule"/>
</dbReference>
<reference evidence="10 11" key="1">
    <citation type="submission" date="2019-06" db="EMBL/GenBank/DDBJ databases">
        <title>Genomic insights into carbon and energy metabolism of Deferribacter autotrophicus revealed new metabolic traits in the phylum Deferribacteres.</title>
        <authorList>
            <person name="Slobodkin A.I."/>
            <person name="Slobodkina G.B."/>
            <person name="Allioux M."/>
            <person name="Alain K."/>
            <person name="Jebbar M."/>
            <person name="Shadrin V."/>
            <person name="Kublanov I.V."/>
            <person name="Toshchakov S.V."/>
            <person name="Bonch-Osmolovskaya E.A."/>
        </authorList>
    </citation>
    <scope>NUCLEOTIDE SEQUENCE [LARGE SCALE GENOMIC DNA]</scope>
    <source>
        <strain evidence="10 11">SL50</strain>
    </source>
</reference>
<comment type="function">
    <text evidence="9">Essential subunit of the Sec protein translocation channel SecYEG. Clamps together the 2 halves of SecY. May contact the channel plug during translocation.</text>
</comment>
<proteinExistence type="inferred from homology"/>
<comment type="caution">
    <text evidence="10">The sequence shown here is derived from an EMBL/GenBank/DDBJ whole genome shotgun (WGS) entry which is preliminary data.</text>
</comment>
<dbReference type="EMBL" id="VFJB01000004">
    <property type="protein sequence ID" value="KAA0258694.1"/>
    <property type="molecule type" value="Genomic_DNA"/>
</dbReference>
<protein>
    <recommendedName>
        <fullName evidence="9">Protein translocase subunit SecE</fullName>
    </recommendedName>
</protein>
<evidence type="ECO:0000256" key="9">
    <source>
        <dbReference type="HAMAP-Rule" id="MF_00422"/>
    </source>
</evidence>
<organism evidence="10 11">
    <name type="scientific">Deferribacter autotrophicus</name>
    <dbReference type="NCBI Taxonomy" id="500465"/>
    <lineage>
        <taxon>Bacteria</taxon>
        <taxon>Pseudomonadati</taxon>
        <taxon>Deferribacterota</taxon>
        <taxon>Deferribacteres</taxon>
        <taxon>Deferribacterales</taxon>
        <taxon>Deferribacteraceae</taxon>
        <taxon>Deferribacter</taxon>
    </lineage>
</organism>
<keyword evidence="4 9" id="KW-0812">Transmembrane</keyword>
<evidence type="ECO:0000256" key="5">
    <source>
        <dbReference type="ARBA" id="ARBA00022927"/>
    </source>
</evidence>
<evidence type="ECO:0000313" key="11">
    <source>
        <dbReference type="Proteomes" id="UP000322876"/>
    </source>
</evidence>
<dbReference type="InterPro" id="IPR001901">
    <property type="entry name" value="Translocase_SecE/Sec61-g"/>
</dbReference>
<feature type="transmembrane region" description="Helical" evidence="9">
    <location>
        <begin position="34"/>
        <end position="58"/>
    </location>
</feature>
<evidence type="ECO:0000256" key="2">
    <source>
        <dbReference type="ARBA" id="ARBA00022448"/>
    </source>
</evidence>
<dbReference type="NCBIfam" id="TIGR00964">
    <property type="entry name" value="secE_bact"/>
    <property type="match status" value="1"/>
</dbReference>
<dbReference type="AlphaFoldDB" id="A0A5A8F5M8"/>
<dbReference type="GO" id="GO:0005886">
    <property type="term" value="C:plasma membrane"/>
    <property type="evidence" value="ECO:0007669"/>
    <property type="project" value="UniProtKB-SubCell"/>
</dbReference>
<dbReference type="Proteomes" id="UP000322876">
    <property type="component" value="Unassembled WGS sequence"/>
</dbReference>
<dbReference type="GO" id="GO:0006605">
    <property type="term" value="P:protein targeting"/>
    <property type="evidence" value="ECO:0007669"/>
    <property type="project" value="UniProtKB-UniRule"/>
</dbReference>
<dbReference type="Gene3D" id="1.20.5.1030">
    <property type="entry name" value="Preprotein translocase secy subunit"/>
    <property type="match status" value="1"/>
</dbReference>
<keyword evidence="5 9" id="KW-0653">Protein transport</keyword>
<dbReference type="PANTHER" id="PTHR33910:SF1">
    <property type="entry name" value="PROTEIN TRANSLOCASE SUBUNIT SECE"/>
    <property type="match status" value="1"/>
</dbReference>
<comment type="subcellular location">
    <subcellularLocation>
        <location evidence="9">Cell membrane</location>
        <topology evidence="9">Single-pass membrane protein</topology>
    </subcellularLocation>
    <subcellularLocation>
        <location evidence="1">Membrane</location>
    </subcellularLocation>
</comment>
<keyword evidence="3 9" id="KW-1003">Cell membrane</keyword>
<evidence type="ECO:0000256" key="7">
    <source>
        <dbReference type="ARBA" id="ARBA00023010"/>
    </source>
</evidence>
<comment type="subunit">
    <text evidence="9">Component of the Sec protein translocase complex. Heterotrimer consisting of SecY, SecE and SecG subunits. The heterotrimers can form oligomers, although 1 heterotrimer is thought to be able to translocate proteins. Interacts with the ribosome. Interacts with SecDF, and other proteins may be involved. Interacts with SecA.</text>
</comment>
<dbReference type="GO" id="GO:0009306">
    <property type="term" value="P:protein secretion"/>
    <property type="evidence" value="ECO:0007669"/>
    <property type="project" value="UniProtKB-UniRule"/>
</dbReference>
<dbReference type="PANTHER" id="PTHR33910">
    <property type="entry name" value="PROTEIN TRANSLOCASE SUBUNIT SECE"/>
    <property type="match status" value="1"/>
</dbReference>
<keyword evidence="6 9" id="KW-1133">Transmembrane helix</keyword>
<evidence type="ECO:0000256" key="4">
    <source>
        <dbReference type="ARBA" id="ARBA00022692"/>
    </source>
</evidence>
<dbReference type="InterPro" id="IPR005807">
    <property type="entry name" value="SecE_bac"/>
</dbReference>